<evidence type="ECO:0000256" key="2">
    <source>
        <dbReference type="ARBA" id="ARBA00022741"/>
    </source>
</evidence>
<dbReference type="Gene3D" id="3.40.50.300">
    <property type="entry name" value="P-loop containing nucleotide triphosphate hydrolases"/>
    <property type="match status" value="2"/>
</dbReference>
<keyword evidence="7" id="KW-1185">Reference proteome</keyword>
<proteinExistence type="predicted"/>
<evidence type="ECO:0000256" key="4">
    <source>
        <dbReference type="SAM" id="MobiDB-lite"/>
    </source>
</evidence>
<accession>A0ABY5GN90</accession>
<protein>
    <submittedName>
        <fullName evidence="6">ATP-binding cassette domain-containing protein</fullName>
    </submittedName>
</protein>
<evidence type="ECO:0000256" key="1">
    <source>
        <dbReference type="ARBA" id="ARBA00022737"/>
    </source>
</evidence>
<evidence type="ECO:0000313" key="7">
    <source>
        <dbReference type="Proteomes" id="UP001057998"/>
    </source>
</evidence>
<dbReference type="EMBL" id="CP101509">
    <property type="protein sequence ID" value="UTV30621.1"/>
    <property type="molecule type" value="Genomic_DNA"/>
</dbReference>
<name>A0ABY5GN90_9GAMM</name>
<dbReference type="InterPro" id="IPR050611">
    <property type="entry name" value="ABCF"/>
</dbReference>
<dbReference type="PROSITE" id="PS00211">
    <property type="entry name" value="ABC_TRANSPORTER_1"/>
    <property type="match status" value="1"/>
</dbReference>
<dbReference type="CDD" id="cd03221">
    <property type="entry name" value="ABCF_EF-3"/>
    <property type="match status" value="2"/>
</dbReference>
<evidence type="ECO:0000313" key="6">
    <source>
        <dbReference type="EMBL" id="UTV30621.1"/>
    </source>
</evidence>
<dbReference type="SMART" id="SM00382">
    <property type="entry name" value="AAA"/>
    <property type="match status" value="2"/>
</dbReference>
<gene>
    <name evidence="6" type="ORF">NNL38_18835</name>
</gene>
<feature type="region of interest" description="Disordered" evidence="4">
    <location>
        <begin position="263"/>
        <end position="291"/>
    </location>
</feature>
<dbReference type="SUPFAM" id="SSF52540">
    <property type="entry name" value="P-loop containing nucleoside triphosphate hydrolases"/>
    <property type="match status" value="2"/>
</dbReference>
<feature type="domain" description="ABC transporter" evidence="5">
    <location>
        <begin position="8"/>
        <end position="242"/>
    </location>
</feature>
<dbReference type="RefSeq" id="WP_255391983.1">
    <property type="nucleotide sequence ID" value="NZ_CP101509.1"/>
</dbReference>
<dbReference type="InterPro" id="IPR003439">
    <property type="entry name" value="ABC_transporter-like_ATP-bd"/>
</dbReference>
<dbReference type="InterPro" id="IPR027417">
    <property type="entry name" value="P-loop_NTPase"/>
</dbReference>
<sequence>MAIPSPILTAHNLAVFHDNGETLFSDVSFSLELQITGLVGQNGAGKSVLAKILMQQIRPDAGTVHSLARLGCLAQITDAAQRSEMGSVVAFLGLEAKLQALTRIENGSCAPDDFELVGDDWDIRDVLHARLTAIGLPPDPFQPCQALSGGELIRLQLWQLFEGDHDYLILDEPSNHLDQAGRRWLIEQLHQFRGGVLLISHDRQLLQEADHILELTATGVCQYGGNYAVYAEEKLRQQVAAARALSSAENQVAQLRRQYQRSQEKAQQRAVAGKKERRSGSQPKMLLDGKKEAAQLSASARKVQFSRQLAVAEQRVSEHKARHIQDKPQQLKVNAAERRLSVVLDVINLTLPYGQHAPISFRLCYGDRVHLVGPNGCGKSTLLKTLLGDEQPTAGEVHCRANLCYLDQHFSLLDETQSVLANLQRLCPEHTETELRTMAAGVGLRRQRVALPIGRLSGGERMKVALLVISHQPGETLLLLDEPDNHLDLAAKQMLSRALHQYPGPMLLVSHEPDFVAEVGIQGCLVLSR</sequence>
<dbReference type="Proteomes" id="UP001057998">
    <property type="component" value="Chromosome 2"/>
</dbReference>
<evidence type="ECO:0000259" key="5">
    <source>
        <dbReference type="PROSITE" id="PS50893"/>
    </source>
</evidence>
<dbReference type="PROSITE" id="PS50893">
    <property type="entry name" value="ABC_TRANSPORTER_2"/>
    <property type="match status" value="1"/>
</dbReference>
<evidence type="ECO:0000256" key="3">
    <source>
        <dbReference type="ARBA" id="ARBA00022840"/>
    </source>
</evidence>
<reference evidence="6" key="1">
    <citation type="submission" date="2022-07" db="EMBL/GenBank/DDBJ databases">
        <title>Genome sequencing of Photobacterium atrarenae GJH2-4.</title>
        <authorList>
            <person name="Park S.-J."/>
        </authorList>
    </citation>
    <scope>NUCLEOTIDE SEQUENCE</scope>
    <source>
        <strain evidence="6">GJH2-4</strain>
    </source>
</reference>
<dbReference type="Pfam" id="PF00005">
    <property type="entry name" value="ABC_tran"/>
    <property type="match status" value="2"/>
</dbReference>
<keyword evidence="1" id="KW-0677">Repeat</keyword>
<keyword evidence="3 6" id="KW-0067">ATP-binding</keyword>
<dbReference type="GO" id="GO:0005524">
    <property type="term" value="F:ATP binding"/>
    <property type="evidence" value="ECO:0007669"/>
    <property type="project" value="UniProtKB-KW"/>
</dbReference>
<dbReference type="PANTHER" id="PTHR19211:SF6">
    <property type="entry name" value="BLL7188 PROTEIN"/>
    <property type="match status" value="1"/>
</dbReference>
<dbReference type="InterPro" id="IPR003593">
    <property type="entry name" value="AAA+_ATPase"/>
</dbReference>
<organism evidence="6 7">
    <name type="scientific">Photobacterium atrarenae</name>
    <dbReference type="NCBI Taxonomy" id="865757"/>
    <lineage>
        <taxon>Bacteria</taxon>
        <taxon>Pseudomonadati</taxon>
        <taxon>Pseudomonadota</taxon>
        <taxon>Gammaproteobacteria</taxon>
        <taxon>Vibrionales</taxon>
        <taxon>Vibrionaceae</taxon>
        <taxon>Photobacterium</taxon>
    </lineage>
</organism>
<dbReference type="InterPro" id="IPR017871">
    <property type="entry name" value="ABC_transporter-like_CS"/>
</dbReference>
<keyword evidence="2" id="KW-0547">Nucleotide-binding</keyword>
<dbReference type="PANTHER" id="PTHR19211">
    <property type="entry name" value="ATP-BINDING TRANSPORT PROTEIN-RELATED"/>
    <property type="match status" value="1"/>
</dbReference>